<dbReference type="SUPFAM" id="SSF75011">
    <property type="entry name" value="3-carboxy-cis,cis-mucoante lactonizing enzyme"/>
    <property type="match status" value="1"/>
</dbReference>
<dbReference type="GO" id="GO:0035721">
    <property type="term" value="P:intraciliary retrograde transport"/>
    <property type="evidence" value="ECO:0007669"/>
    <property type="project" value="InterPro"/>
</dbReference>
<evidence type="ECO:0000256" key="16">
    <source>
        <dbReference type="ARBA" id="ARBA00075765"/>
    </source>
</evidence>
<dbReference type="GO" id="GO:0060271">
    <property type="term" value="P:cilium assembly"/>
    <property type="evidence" value="ECO:0007669"/>
    <property type="project" value="TreeGrafter"/>
</dbReference>
<evidence type="ECO:0000256" key="12">
    <source>
        <dbReference type="ARBA" id="ARBA00023273"/>
    </source>
</evidence>
<dbReference type="InterPro" id="IPR039468">
    <property type="entry name" value="WDR19_WD40_rpt"/>
</dbReference>
<dbReference type="PANTHER" id="PTHR14920">
    <property type="entry name" value="OSMOTIC AVOIDANCE ABNORMAL PROTEIN 1/WD REPEAT MEMBRANE PROTEIN"/>
    <property type="match status" value="1"/>
</dbReference>
<evidence type="ECO:0000256" key="15">
    <source>
        <dbReference type="ARBA" id="ARBA00070579"/>
    </source>
</evidence>
<dbReference type="Pfam" id="PF24762">
    <property type="entry name" value="TPR_IF140-IFT172"/>
    <property type="match status" value="1"/>
</dbReference>
<comment type="caution">
    <text evidence="21">The sequence shown here is derived from an EMBL/GenBank/DDBJ whole genome shotgun (WGS) entry which is preliminary data.</text>
</comment>
<evidence type="ECO:0000256" key="8">
    <source>
        <dbReference type="ARBA" id="ARBA00022803"/>
    </source>
</evidence>
<dbReference type="InterPro" id="IPR056170">
    <property type="entry name" value="Znf_IFT121-like"/>
</dbReference>
<feature type="domain" description="WDR19 first beta-propeller" evidence="19">
    <location>
        <begin position="20"/>
        <end position="341"/>
    </location>
</feature>
<keyword evidence="11" id="KW-0206">Cytoskeleton</keyword>
<organism evidence="21 22">
    <name type="scientific">Dimorphilus gyrociliatus</name>
    <dbReference type="NCBI Taxonomy" id="2664684"/>
    <lineage>
        <taxon>Eukaryota</taxon>
        <taxon>Metazoa</taxon>
        <taxon>Spiralia</taxon>
        <taxon>Lophotrochozoa</taxon>
        <taxon>Annelida</taxon>
        <taxon>Polychaeta</taxon>
        <taxon>Polychaeta incertae sedis</taxon>
        <taxon>Dinophilidae</taxon>
        <taxon>Dimorphilus</taxon>
    </lineage>
</organism>
<comment type="function">
    <text evidence="13">As component of the IFT complex A (IFT-A), a complex required for retrograde ciliary transport and entry into cilia of G protein-coupled receptors (GPCRs), it is involved in cilia function and/or assembly. Essential for functional IFT-A assembly and ciliary entry of GPCRs. Associates with the BBSome complex to mediate ciliary transport.</text>
</comment>
<dbReference type="GO" id="GO:0072657">
    <property type="term" value="P:protein localization to membrane"/>
    <property type="evidence" value="ECO:0007669"/>
    <property type="project" value="UniProtKB-ARBA"/>
</dbReference>
<accession>A0A7I8W6T3</accession>
<feature type="domain" description="IFT121-like zinc finger" evidence="18">
    <location>
        <begin position="1272"/>
        <end position="1318"/>
    </location>
</feature>
<dbReference type="FunFam" id="1.25.40.470:FF:000006">
    <property type="entry name" value="WD repeat-containing protein 19 isoform X1"/>
    <property type="match status" value="1"/>
</dbReference>
<evidence type="ECO:0000256" key="14">
    <source>
        <dbReference type="ARBA" id="ARBA00064891"/>
    </source>
</evidence>
<comment type="subunit">
    <text evidence="14">Component of the IFT complex A (IFT-A) complex. IFT-A complex is divided into a core subcomplex composed of IFT122:IFT140:WDR19 which is associated with TULP3 and a peripheral subcomplex composed of IFT43:WDR35:TTC21B. Interacts (via C-terminal region) with IFT122 (via C-terminal region). Interacts with BBS1. Interacts with TTC25.</text>
</comment>
<dbReference type="FunFam" id="1.25.40.470:FF:000009">
    <property type="entry name" value="WD repeat-containing protein 19 isoform X1"/>
    <property type="match status" value="1"/>
</dbReference>
<keyword evidence="6" id="KW-0677">Repeat</keyword>
<dbReference type="InterPro" id="IPR001680">
    <property type="entry name" value="WD40_rpt"/>
</dbReference>
<evidence type="ECO:0000256" key="13">
    <source>
        <dbReference type="ARBA" id="ARBA00053638"/>
    </source>
</evidence>
<name>A0A7I8W6T3_9ANNE</name>
<dbReference type="OrthoDB" id="10250638at2759"/>
<keyword evidence="7" id="KW-0970">Cilium biogenesis/degradation</keyword>
<keyword evidence="12" id="KW-0966">Cell projection</keyword>
<keyword evidence="9" id="KW-0282">Flagellum</keyword>
<evidence type="ECO:0000256" key="7">
    <source>
        <dbReference type="ARBA" id="ARBA00022794"/>
    </source>
</evidence>
<evidence type="ECO:0000259" key="18">
    <source>
        <dbReference type="Pfam" id="PF23145"/>
    </source>
</evidence>
<dbReference type="InterPro" id="IPR011990">
    <property type="entry name" value="TPR-like_helical_dom_sf"/>
</dbReference>
<evidence type="ECO:0000256" key="11">
    <source>
        <dbReference type="ARBA" id="ARBA00023212"/>
    </source>
</evidence>
<keyword evidence="8" id="KW-0802">TPR repeat</keyword>
<evidence type="ECO:0000256" key="1">
    <source>
        <dbReference type="ARBA" id="ARBA00004120"/>
    </source>
</evidence>
<evidence type="ECO:0000259" key="20">
    <source>
        <dbReference type="Pfam" id="PF24762"/>
    </source>
</evidence>
<dbReference type="Pfam" id="PF23145">
    <property type="entry name" value="Zf_2nd_IFT121"/>
    <property type="match status" value="1"/>
</dbReference>
<dbReference type="Gene3D" id="1.25.40.470">
    <property type="match status" value="1"/>
</dbReference>
<keyword evidence="22" id="KW-1185">Reference proteome</keyword>
<dbReference type="InterPro" id="IPR015943">
    <property type="entry name" value="WD40/YVTN_repeat-like_dom_sf"/>
</dbReference>
<feature type="domain" description="IF140/IFT172/WDR19 TPR" evidence="20">
    <location>
        <begin position="660"/>
        <end position="1041"/>
    </location>
</feature>
<comment type="subcellular location">
    <subcellularLocation>
        <location evidence="2">Cell projection</location>
        <location evidence="2">Cilium</location>
        <location evidence="2">Flagellum</location>
    </subcellularLocation>
    <subcellularLocation>
        <location evidence="3">Cell projection</location>
        <location evidence="3">Cilium</location>
        <location evidence="3">Photoreceptor outer segment</location>
    </subcellularLocation>
    <subcellularLocation>
        <location evidence="1">Cytoplasm</location>
        <location evidence="1">Cytoskeleton</location>
        <location evidence="1">Cilium basal body</location>
    </subcellularLocation>
</comment>
<dbReference type="GO" id="GO:0030991">
    <property type="term" value="C:intraciliary transport particle A"/>
    <property type="evidence" value="ECO:0007669"/>
    <property type="project" value="TreeGrafter"/>
</dbReference>
<keyword evidence="4" id="KW-0963">Cytoplasm</keyword>
<dbReference type="SMART" id="SM00320">
    <property type="entry name" value="WD40"/>
    <property type="match status" value="6"/>
</dbReference>
<evidence type="ECO:0000256" key="5">
    <source>
        <dbReference type="ARBA" id="ARBA00022574"/>
    </source>
</evidence>
<dbReference type="InterPro" id="IPR056168">
    <property type="entry name" value="TPR_IF140/IFT172/WDR19"/>
</dbReference>
<dbReference type="PANTHER" id="PTHR14920:SF0">
    <property type="entry name" value="WD REPEAT DOMAIN 19"/>
    <property type="match status" value="1"/>
</dbReference>
<gene>
    <name evidence="21" type="ORF">DGYR_LOCUS11815</name>
</gene>
<sequence>MSEMKKVFSVPNSIHGQSSIYFCWQKKLGNYLATTSFDNIVRIYDRHGDLLQDPSLPGMCSGLGWDKDGDNLAMISDKSGIIFLWSTNSSKIQQIDSGFRDTLTVLSWAKNSHLLGIGTQKGNLLIYNPTTSKKIPILGKHTRSITCGCWSRENLLALGSDDKTITVSNTEGDTIHQTSLRASPTDIQFSEMKLNERSATGDNTISCIVGKKSLLLLNMDDPENPVELAFQGRYGQIVEYKWYGDGYILIGFSNGFIISISTHSSEIGQELFQARNHKDQLTCLTVSYVTLKAASGGDNVVKVYEMTDMKEISAIINLEERPDSINWTDDGQLLAVSTVKGNLNVYLSKLPQLGAAYQTRLAYLTSLLEVTVQDDVNQDGSQLLNVDIEPSFLGIGPFHVAVGMNNRAWFYIMADSGPEKVRDREYLGTVQVCKLNADYCAVRFENRVQLHVIEEEGNNPERESRLFPENESDCKVTCHDLTPEFLIFATNTGGIFYFYLEDWQYVNEFKHITGITYLTSDPYGTRLVFIDDKADAFVYNPVNDEQVAVPQFSAKTTGILWDQWQLDKGVFVSWDEEFIYTYLYSRDSIKGPDCKLIGTTKLPFGHIPLLLVNGDIYLHTTSGKVITSTLDTHVSEDEVQTEEQKIEAMRKCIQLGRYKSAITYATSLDKKEFWKEIGDHCLTYLDVETATRAFRQMGDVGMVLSLEDIKGIDDKNLLSGYISMYLNEFDMAQELFINSEKPSAALEMRRDLMHWDAALQLAKALAPDQIPYISKEYAQQLEFTGDYMNALSHYEKGIIKDSSLREHNEQCAAGIARMSIRMGDIRRGVGMAAKMPSRVLKKDCAAILESMKQWSEAAVLYEKGGFFDKAASVYIRSKNWTKVGELLPNVTSPKIHGQYARAKEAEGRYKEAVQAYTTAKEWDDVIRLQLDHLHNPEEAVRIVRHSQSTDGAKMVANFFQKLNDYGSAIQFLVISRHNDEAFQLAQAHDKMEVYADIIGEDATPQDYQSIALFFENRKNHFLAGKFFLYAGQYQRALKHLLSCNETKDGAPINLAIDVIGRAQDEQLTRQLIDFLMGDLDGEPKDAKYLFRLYMALNQFEEAARTAIIIAREEQIGGNYKNAHDVLFSMYQELKKNKIKIPAEMANNLMILHSYILVRIHVKKGDHLKGARLLIRVANNISKFPSHVVPILTSTVIECQRSGLKNSAFSYAAMLYRPEYRDKIDVKYKKKIEGIVRKSDKTEEDETTSSCPFCEFQLPDMELMCPECKNTIPYCIISGKHLIKSDLCACPVCDFPAIETEFRSILEMEDRCPMCSEPVLAENLRKVTEHDKYLNRNLDS</sequence>
<evidence type="ECO:0000256" key="2">
    <source>
        <dbReference type="ARBA" id="ARBA00004230"/>
    </source>
</evidence>
<dbReference type="Proteomes" id="UP000549394">
    <property type="component" value="Unassembled WGS sequence"/>
</dbReference>
<dbReference type="Gene3D" id="1.25.40.10">
    <property type="entry name" value="Tetratricopeptide repeat domain"/>
    <property type="match status" value="1"/>
</dbReference>
<dbReference type="GO" id="GO:0001750">
    <property type="term" value="C:photoreceptor outer segment"/>
    <property type="evidence" value="ECO:0007669"/>
    <property type="project" value="UniProtKB-SubCell"/>
</dbReference>
<proteinExistence type="predicted"/>
<dbReference type="Pfam" id="PF15911">
    <property type="entry name" value="Beta-prop_WDR19_2nd"/>
    <property type="match status" value="1"/>
</dbReference>
<protein>
    <recommendedName>
        <fullName evidence="15">WD repeat-containing protein 19</fullName>
    </recommendedName>
    <alternativeName>
        <fullName evidence="16">Intraflagellar transport 144 homolog</fullName>
    </alternativeName>
</protein>
<dbReference type="Gene3D" id="2.130.10.10">
    <property type="entry name" value="YVTN repeat-like/Quinoprotein amine dehydrogenase"/>
    <property type="match status" value="1"/>
</dbReference>
<dbReference type="FunFam" id="2.130.10.10:FF:000242">
    <property type="entry name" value="WD repeat domain 19, isoform CRA_a"/>
    <property type="match status" value="1"/>
</dbReference>
<feature type="domain" description="WDR19 WD40 repeat" evidence="17">
    <location>
        <begin position="361"/>
        <end position="633"/>
    </location>
</feature>
<evidence type="ECO:0000256" key="9">
    <source>
        <dbReference type="ARBA" id="ARBA00022846"/>
    </source>
</evidence>
<dbReference type="InterPro" id="IPR057855">
    <property type="entry name" value="Beta-prop_WDR19_1st"/>
</dbReference>
<evidence type="ECO:0000256" key="6">
    <source>
        <dbReference type="ARBA" id="ARBA00022737"/>
    </source>
</evidence>
<evidence type="ECO:0000256" key="10">
    <source>
        <dbReference type="ARBA" id="ARBA00023069"/>
    </source>
</evidence>
<evidence type="ECO:0000256" key="3">
    <source>
        <dbReference type="ARBA" id="ARBA00004504"/>
    </source>
</evidence>
<keyword evidence="10" id="KW-0969">Cilium</keyword>
<dbReference type="Pfam" id="PF23389">
    <property type="entry name" value="Beta-prop_WDR19_1st"/>
    <property type="match status" value="1"/>
</dbReference>
<dbReference type="InterPro" id="IPR040379">
    <property type="entry name" value="WDR19/dyf-2"/>
</dbReference>
<dbReference type="GO" id="GO:0031514">
    <property type="term" value="C:motile cilium"/>
    <property type="evidence" value="ECO:0007669"/>
    <property type="project" value="UniProtKB-SubCell"/>
</dbReference>
<dbReference type="Pfam" id="PF23146">
    <property type="entry name" value="Zf_IFT144_1st"/>
    <property type="match status" value="1"/>
</dbReference>
<evidence type="ECO:0000259" key="19">
    <source>
        <dbReference type="Pfam" id="PF23389"/>
    </source>
</evidence>
<evidence type="ECO:0000256" key="4">
    <source>
        <dbReference type="ARBA" id="ARBA00022490"/>
    </source>
</evidence>
<dbReference type="SUPFAM" id="SSF69322">
    <property type="entry name" value="Tricorn protease domain 2"/>
    <property type="match status" value="1"/>
</dbReference>
<dbReference type="SUPFAM" id="SSF48452">
    <property type="entry name" value="TPR-like"/>
    <property type="match status" value="1"/>
</dbReference>
<keyword evidence="5" id="KW-0853">WD repeat</keyword>
<reference evidence="21 22" key="1">
    <citation type="submission" date="2020-08" db="EMBL/GenBank/DDBJ databases">
        <authorList>
            <person name="Hejnol A."/>
        </authorList>
    </citation>
    <scope>NUCLEOTIDE SEQUENCE [LARGE SCALE GENOMIC DNA]</scope>
</reference>
<evidence type="ECO:0000313" key="21">
    <source>
        <dbReference type="EMBL" id="CAD5124243.1"/>
    </source>
</evidence>
<evidence type="ECO:0000313" key="22">
    <source>
        <dbReference type="Proteomes" id="UP000549394"/>
    </source>
</evidence>
<evidence type="ECO:0000259" key="17">
    <source>
        <dbReference type="Pfam" id="PF15911"/>
    </source>
</evidence>
<dbReference type="EMBL" id="CAJFCJ010000020">
    <property type="protein sequence ID" value="CAD5124243.1"/>
    <property type="molecule type" value="Genomic_DNA"/>
</dbReference>